<evidence type="ECO:0000313" key="2">
    <source>
        <dbReference type="EMBL" id="MBU5489460.1"/>
    </source>
</evidence>
<sequence>MKLNIEQIKEIIPHRDPMLMVDSIEEMDIEAGTVTGTKHVTGDELFFKGHFPGNPVMPGVFIIEALAQTGATAILSREEFRGKTGYFASWDKIKFRRMVRPGDTLTLHVKVIKERGKMIVAEGVAMVGEEKAAQGIFTCAIGD</sequence>
<dbReference type="GO" id="GO:0019171">
    <property type="term" value="F:(3R)-hydroxyacyl-[acyl-carrier-protein] dehydratase activity"/>
    <property type="evidence" value="ECO:0007669"/>
    <property type="project" value="UniProtKB-EC"/>
</dbReference>
<organism evidence="2 3">
    <name type="scientific">Butyricicoccus intestinisimiae</name>
    <dbReference type="NCBI Taxonomy" id="2841509"/>
    <lineage>
        <taxon>Bacteria</taxon>
        <taxon>Bacillati</taxon>
        <taxon>Bacillota</taxon>
        <taxon>Clostridia</taxon>
        <taxon>Eubacteriales</taxon>
        <taxon>Butyricicoccaceae</taxon>
        <taxon>Butyricicoccus</taxon>
    </lineage>
</organism>
<keyword evidence="1 2" id="KW-0456">Lyase</keyword>
<evidence type="ECO:0000256" key="1">
    <source>
        <dbReference type="ARBA" id="ARBA00023239"/>
    </source>
</evidence>
<dbReference type="PANTHER" id="PTHR30272:SF1">
    <property type="entry name" value="3-HYDROXYACYL-[ACYL-CARRIER-PROTEIN] DEHYDRATASE"/>
    <property type="match status" value="1"/>
</dbReference>
<protein>
    <submittedName>
        <fullName evidence="2">3-hydroxyacyl-ACP dehydratase FabZ</fullName>
        <ecNumber evidence="2">4.2.1.59</ecNumber>
    </submittedName>
</protein>
<dbReference type="EC" id="4.2.1.59" evidence="2"/>
<name>A0ABS6ERH9_9FIRM</name>
<evidence type="ECO:0000313" key="3">
    <source>
        <dbReference type="Proteomes" id="UP000783588"/>
    </source>
</evidence>
<dbReference type="RefSeq" id="WP_216469054.1">
    <property type="nucleotide sequence ID" value="NZ_JAHLQI010000001.1"/>
</dbReference>
<dbReference type="NCBIfam" id="NF000582">
    <property type="entry name" value="PRK00006.1"/>
    <property type="match status" value="1"/>
</dbReference>
<dbReference type="Pfam" id="PF07977">
    <property type="entry name" value="FabA"/>
    <property type="match status" value="1"/>
</dbReference>
<accession>A0ABS6ERH9</accession>
<reference evidence="2 3" key="1">
    <citation type="submission" date="2021-06" db="EMBL/GenBank/DDBJ databases">
        <authorList>
            <person name="Sun Q."/>
            <person name="Li D."/>
        </authorList>
    </citation>
    <scope>NUCLEOTIDE SEQUENCE [LARGE SCALE GENOMIC DNA]</scope>
    <source>
        <strain evidence="2 3">MSJd-7</strain>
    </source>
</reference>
<keyword evidence="3" id="KW-1185">Reference proteome</keyword>
<gene>
    <name evidence="2" type="primary">fabZ</name>
    <name evidence="2" type="ORF">KQI75_02255</name>
</gene>
<proteinExistence type="predicted"/>
<dbReference type="CDD" id="cd01288">
    <property type="entry name" value="FabZ"/>
    <property type="match status" value="1"/>
</dbReference>
<dbReference type="PANTHER" id="PTHR30272">
    <property type="entry name" value="3-HYDROXYACYL-[ACYL-CARRIER-PROTEIN] DEHYDRATASE"/>
    <property type="match status" value="1"/>
</dbReference>
<dbReference type="InterPro" id="IPR013114">
    <property type="entry name" value="FabA_FabZ"/>
</dbReference>
<dbReference type="Proteomes" id="UP000783588">
    <property type="component" value="Unassembled WGS sequence"/>
</dbReference>
<dbReference type="EMBL" id="JAHLQI010000001">
    <property type="protein sequence ID" value="MBU5489460.1"/>
    <property type="molecule type" value="Genomic_DNA"/>
</dbReference>
<comment type="caution">
    <text evidence="2">The sequence shown here is derived from an EMBL/GenBank/DDBJ whole genome shotgun (WGS) entry which is preliminary data.</text>
</comment>